<gene>
    <name evidence="7" type="ORF">RJ641_016553</name>
</gene>
<keyword evidence="2" id="KW-0805">Transcription regulation</keyword>
<comment type="caution">
    <text evidence="7">The sequence shown here is derived from an EMBL/GenBank/DDBJ whole genome shotgun (WGS) entry which is preliminary data.</text>
</comment>
<organism evidence="7 8">
    <name type="scientific">Dillenia turbinata</name>
    <dbReference type="NCBI Taxonomy" id="194707"/>
    <lineage>
        <taxon>Eukaryota</taxon>
        <taxon>Viridiplantae</taxon>
        <taxon>Streptophyta</taxon>
        <taxon>Embryophyta</taxon>
        <taxon>Tracheophyta</taxon>
        <taxon>Spermatophyta</taxon>
        <taxon>Magnoliopsida</taxon>
        <taxon>eudicotyledons</taxon>
        <taxon>Gunneridae</taxon>
        <taxon>Pentapetalae</taxon>
        <taxon>Dilleniales</taxon>
        <taxon>Dilleniaceae</taxon>
        <taxon>Dillenia</taxon>
    </lineage>
</organism>
<dbReference type="SUPFAM" id="SSF101936">
    <property type="entry name" value="DNA-binding pseudobarrel domain"/>
    <property type="match status" value="1"/>
</dbReference>
<dbReference type="Gene3D" id="2.40.330.10">
    <property type="entry name" value="DNA-binding pseudobarrel domain"/>
    <property type="match status" value="1"/>
</dbReference>
<feature type="domain" description="TF-B3" evidence="6">
    <location>
        <begin position="1"/>
        <end position="75"/>
    </location>
</feature>
<evidence type="ECO:0000256" key="4">
    <source>
        <dbReference type="ARBA" id="ARBA00023163"/>
    </source>
</evidence>
<evidence type="ECO:0000256" key="3">
    <source>
        <dbReference type="ARBA" id="ARBA00023125"/>
    </source>
</evidence>
<dbReference type="Proteomes" id="UP001370490">
    <property type="component" value="Unassembled WGS sequence"/>
</dbReference>
<protein>
    <submittedName>
        <fullName evidence="7">B3 DNA binding domain</fullName>
    </submittedName>
</protein>
<evidence type="ECO:0000313" key="8">
    <source>
        <dbReference type="Proteomes" id="UP001370490"/>
    </source>
</evidence>
<sequence length="104" mass="11800">MSNLLPNAIVPVVLACQNKEWKMAYHGESSCKKFDANWKAFFNDNNPKIGDACFFELIENSVEGLKFKVKILMNNFPIELLANALDLVRLPIVPSLSTWTRILT</sequence>
<keyword evidence="5" id="KW-0539">Nucleus</keyword>
<evidence type="ECO:0000256" key="5">
    <source>
        <dbReference type="ARBA" id="ARBA00023242"/>
    </source>
</evidence>
<keyword evidence="8" id="KW-1185">Reference proteome</keyword>
<evidence type="ECO:0000259" key="6">
    <source>
        <dbReference type="PROSITE" id="PS50863"/>
    </source>
</evidence>
<keyword evidence="4" id="KW-0804">Transcription</keyword>
<evidence type="ECO:0000256" key="1">
    <source>
        <dbReference type="ARBA" id="ARBA00004123"/>
    </source>
</evidence>
<evidence type="ECO:0000256" key="2">
    <source>
        <dbReference type="ARBA" id="ARBA00023015"/>
    </source>
</evidence>
<dbReference type="PROSITE" id="PS50863">
    <property type="entry name" value="B3"/>
    <property type="match status" value="1"/>
</dbReference>
<reference evidence="7 8" key="1">
    <citation type="submission" date="2023-12" db="EMBL/GenBank/DDBJ databases">
        <title>A high-quality genome assembly for Dillenia turbinata (Dilleniales).</title>
        <authorList>
            <person name="Chanderbali A."/>
        </authorList>
    </citation>
    <scope>NUCLEOTIDE SEQUENCE [LARGE SCALE GENOMIC DNA]</scope>
    <source>
        <strain evidence="7">LSX21</strain>
        <tissue evidence="7">Leaf</tissue>
    </source>
</reference>
<dbReference type="EMBL" id="JBAMMX010000022">
    <property type="protein sequence ID" value="KAK6918131.1"/>
    <property type="molecule type" value="Genomic_DNA"/>
</dbReference>
<dbReference type="PANTHER" id="PTHR31391">
    <property type="entry name" value="B3 DOMAIN-CONTAINING PROTEIN OS11G0197600-RELATED"/>
    <property type="match status" value="1"/>
</dbReference>
<evidence type="ECO:0000313" key="7">
    <source>
        <dbReference type="EMBL" id="KAK6918131.1"/>
    </source>
</evidence>
<dbReference type="AlphaFoldDB" id="A0AAN8UV06"/>
<dbReference type="InterPro" id="IPR044837">
    <property type="entry name" value="REM16-like"/>
</dbReference>
<dbReference type="InterPro" id="IPR015300">
    <property type="entry name" value="DNA-bd_pseudobarrel_sf"/>
</dbReference>
<dbReference type="InterPro" id="IPR003340">
    <property type="entry name" value="B3_DNA-bd"/>
</dbReference>
<comment type="subcellular location">
    <subcellularLocation>
        <location evidence="1">Nucleus</location>
    </subcellularLocation>
</comment>
<proteinExistence type="predicted"/>
<dbReference type="CDD" id="cd10017">
    <property type="entry name" value="B3_DNA"/>
    <property type="match status" value="1"/>
</dbReference>
<keyword evidence="3" id="KW-0238">DNA-binding</keyword>
<dbReference type="PANTHER" id="PTHR31391:SF64">
    <property type="entry name" value="B3 DOMAIN-CONTAINING PROTEIN OS06G0112300"/>
    <property type="match status" value="1"/>
</dbReference>
<dbReference type="Pfam" id="PF02362">
    <property type="entry name" value="B3"/>
    <property type="match status" value="1"/>
</dbReference>
<dbReference type="GO" id="GO:0003677">
    <property type="term" value="F:DNA binding"/>
    <property type="evidence" value="ECO:0007669"/>
    <property type="project" value="UniProtKB-KW"/>
</dbReference>
<accession>A0AAN8UV06</accession>
<name>A0AAN8UV06_9MAGN</name>
<dbReference type="GO" id="GO:0005634">
    <property type="term" value="C:nucleus"/>
    <property type="evidence" value="ECO:0007669"/>
    <property type="project" value="UniProtKB-SubCell"/>
</dbReference>